<evidence type="ECO:0000313" key="5">
    <source>
        <dbReference type="EMBL" id="MBK1660544.1"/>
    </source>
</evidence>
<dbReference type="PROSITE" id="PS51318">
    <property type="entry name" value="TAT"/>
    <property type="match status" value="1"/>
</dbReference>
<comment type="caution">
    <text evidence="5">The sequence shown here is derived from an EMBL/GenBank/DDBJ whole genome shotgun (WGS) entry which is preliminary data.</text>
</comment>
<proteinExistence type="inferred from homology"/>
<sequence length="417" mass="44655">MALTRRQALGASIGAAAGGSITRAFAQTGGQSGGGARPKLKLGIITDLAGPYADLNRPSMACAQQALEDFDVAGRGWDVEILLGQHFDKADNAVTIARQWFDREGVDALLDVNTSATSLAVSSVAREKNKPLLLSGPGTTELTGRQCSPNHIHWTWDTYMLARSSGSAVVQRGGASWFFVAADYSFGQQLVRDASGVVEAKGGKVLGSAFYPFPATTDFSSLLLRAKASGAKVLALGNAGADLQNCIKQAHEFGLNRSMTIVSLLTYDTDVRVLGLQVAQNLITTQAYYWDLNDRTRAFNDRVRPKTPELWPNMANAGIYAQTLHYLKAVADMGVPAAKADGAAVIARMKAMPTDDDCFGPGRVREDGRKLHPGYLMQVKTPAESRSRYDVLKLLATVPPEEAFRPLAEGGCAFVKA</sequence>
<keyword evidence="3" id="KW-0029">Amino-acid transport</keyword>
<evidence type="ECO:0000256" key="2">
    <source>
        <dbReference type="ARBA" id="ARBA00022729"/>
    </source>
</evidence>
<accession>A0ABS1D3V7</accession>
<evidence type="ECO:0000256" key="3">
    <source>
        <dbReference type="ARBA" id="ARBA00022970"/>
    </source>
</evidence>
<gene>
    <name evidence="5" type="ORF">CKO45_20170</name>
</gene>
<dbReference type="PANTHER" id="PTHR30483">
    <property type="entry name" value="LEUCINE-SPECIFIC-BINDING PROTEIN"/>
    <property type="match status" value="1"/>
</dbReference>
<organism evidence="5 6">
    <name type="scientific">Paracraurococcus ruber</name>
    <dbReference type="NCBI Taxonomy" id="77675"/>
    <lineage>
        <taxon>Bacteria</taxon>
        <taxon>Pseudomonadati</taxon>
        <taxon>Pseudomonadota</taxon>
        <taxon>Alphaproteobacteria</taxon>
        <taxon>Acetobacterales</taxon>
        <taxon>Roseomonadaceae</taxon>
        <taxon>Paracraurococcus</taxon>
    </lineage>
</organism>
<dbReference type="InterPro" id="IPR028081">
    <property type="entry name" value="Leu-bd"/>
</dbReference>
<dbReference type="SUPFAM" id="SSF53822">
    <property type="entry name" value="Periplasmic binding protein-like I"/>
    <property type="match status" value="1"/>
</dbReference>
<dbReference type="RefSeq" id="WP_133222006.1">
    <property type="nucleotide sequence ID" value="NZ_NRSG01000188.1"/>
</dbReference>
<keyword evidence="2" id="KW-0732">Signal</keyword>
<keyword evidence="3" id="KW-0813">Transport</keyword>
<keyword evidence="6" id="KW-1185">Reference proteome</keyword>
<evidence type="ECO:0000259" key="4">
    <source>
        <dbReference type="Pfam" id="PF13458"/>
    </source>
</evidence>
<dbReference type="InterPro" id="IPR051010">
    <property type="entry name" value="BCAA_transport"/>
</dbReference>
<feature type="domain" description="Leucine-binding protein" evidence="4">
    <location>
        <begin position="40"/>
        <end position="380"/>
    </location>
</feature>
<name>A0ABS1D3V7_9PROT</name>
<dbReference type="Pfam" id="PF13458">
    <property type="entry name" value="Peripla_BP_6"/>
    <property type="match status" value="1"/>
</dbReference>
<dbReference type="Gene3D" id="3.40.50.2300">
    <property type="match status" value="2"/>
</dbReference>
<protein>
    <submittedName>
        <fullName evidence="5">ABC transporter permease</fullName>
    </submittedName>
</protein>
<dbReference type="InterPro" id="IPR006311">
    <property type="entry name" value="TAT_signal"/>
</dbReference>
<comment type="similarity">
    <text evidence="1">Belongs to the leucine-binding protein family.</text>
</comment>
<reference evidence="5 6" key="1">
    <citation type="journal article" date="2020" name="Microorganisms">
        <title>Osmotic Adaptation and Compatible Solute Biosynthesis of Phototrophic Bacteria as Revealed from Genome Analyses.</title>
        <authorList>
            <person name="Imhoff J.F."/>
            <person name="Rahn T."/>
            <person name="Kunzel S."/>
            <person name="Keller A."/>
            <person name="Neulinger S.C."/>
        </authorList>
    </citation>
    <scope>NUCLEOTIDE SEQUENCE [LARGE SCALE GENOMIC DNA]</scope>
    <source>
        <strain evidence="5 6">DSM 15382</strain>
    </source>
</reference>
<dbReference type="EMBL" id="NRSG01000188">
    <property type="protein sequence ID" value="MBK1660544.1"/>
    <property type="molecule type" value="Genomic_DNA"/>
</dbReference>
<evidence type="ECO:0000256" key="1">
    <source>
        <dbReference type="ARBA" id="ARBA00010062"/>
    </source>
</evidence>
<dbReference type="InterPro" id="IPR028082">
    <property type="entry name" value="Peripla_BP_I"/>
</dbReference>
<evidence type="ECO:0000313" key="6">
    <source>
        <dbReference type="Proteomes" id="UP000697995"/>
    </source>
</evidence>
<dbReference type="Proteomes" id="UP000697995">
    <property type="component" value="Unassembled WGS sequence"/>
</dbReference>
<dbReference type="CDD" id="cd06327">
    <property type="entry name" value="PBP1_SBP-like"/>
    <property type="match status" value="1"/>
</dbReference>
<dbReference type="PANTHER" id="PTHR30483:SF6">
    <property type="entry name" value="PERIPLASMIC BINDING PROTEIN OF ABC TRANSPORTER FOR NATURAL AMINO ACIDS"/>
    <property type="match status" value="1"/>
</dbReference>